<dbReference type="PROSITE" id="PS00498">
    <property type="entry name" value="TYROSINASE_2"/>
    <property type="match status" value="1"/>
</dbReference>
<accession>A0ABS9U5U1</accession>
<evidence type="ECO:0000256" key="4">
    <source>
        <dbReference type="ARBA" id="ARBA00022692"/>
    </source>
</evidence>
<keyword evidence="10" id="KW-1185">Reference proteome</keyword>
<feature type="transmembrane region" description="Helical" evidence="7">
    <location>
        <begin position="260"/>
        <end position="281"/>
    </location>
</feature>
<dbReference type="Gene3D" id="1.10.3720.10">
    <property type="entry name" value="MetI-like"/>
    <property type="match status" value="1"/>
</dbReference>
<keyword evidence="3" id="KW-1003">Cell membrane</keyword>
<feature type="transmembrane region" description="Helical" evidence="7">
    <location>
        <begin position="93"/>
        <end position="115"/>
    </location>
</feature>
<feature type="transmembrane region" description="Helical" evidence="7">
    <location>
        <begin position="160"/>
        <end position="180"/>
    </location>
</feature>
<dbReference type="EMBL" id="JAKZBV010000001">
    <property type="protein sequence ID" value="MCH6472051.1"/>
    <property type="molecule type" value="Genomic_DNA"/>
</dbReference>
<dbReference type="InterPro" id="IPR002227">
    <property type="entry name" value="Tyrosinase_Cu-bd"/>
</dbReference>
<feature type="domain" description="ABC transmembrane type-1" evidence="8">
    <location>
        <begin position="89"/>
        <end position="281"/>
    </location>
</feature>
<reference evidence="9 10" key="1">
    <citation type="submission" date="2022-03" db="EMBL/GenBank/DDBJ databases">
        <title>Sinomonas sp. isolated from a soil.</title>
        <authorList>
            <person name="Han J."/>
            <person name="Kim D.-U."/>
        </authorList>
    </citation>
    <scope>NUCLEOTIDE SEQUENCE [LARGE SCALE GENOMIC DNA]</scope>
    <source>
        <strain evidence="9 10">5-5</strain>
    </source>
</reference>
<evidence type="ECO:0000256" key="7">
    <source>
        <dbReference type="RuleBase" id="RU363032"/>
    </source>
</evidence>
<feature type="transmembrane region" description="Helical" evidence="7">
    <location>
        <begin position="27"/>
        <end position="48"/>
    </location>
</feature>
<comment type="similarity">
    <text evidence="7">Belongs to the binding-protein-dependent transport system permease family.</text>
</comment>
<evidence type="ECO:0000256" key="5">
    <source>
        <dbReference type="ARBA" id="ARBA00022989"/>
    </source>
</evidence>
<evidence type="ECO:0000313" key="9">
    <source>
        <dbReference type="EMBL" id="MCH6472051.1"/>
    </source>
</evidence>
<feature type="transmembrane region" description="Helical" evidence="7">
    <location>
        <begin position="201"/>
        <end position="226"/>
    </location>
</feature>
<feature type="transmembrane region" description="Helical" evidence="7">
    <location>
        <begin position="127"/>
        <end position="148"/>
    </location>
</feature>
<keyword evidence="4 7" id="KW-0812">Transmembrane</keyword>
<dbReference type="InterPro" id="IPR035906">
    <property type="entry name" value="MetI-like_sf"/>
</dbReference>
<evidence type="ECO:0000256" key="1">
    <source>
        <dbReference type="ARBA" id="ARBA00004651"/>
    </source>
</evidence>
<evidence type="ECO:0000256" key="2">
    <source>
        <dbReference type="ARBA" id="ARBA00022448"/>
    </source>
</evidence>
<keyword evidence="5 7" id="KW-1133">Transmembrane helix</keyword>
<sequence length="295" mass="32315">MSATTATTSRTVSVPERRRKGYDWGLTRTYIAAVVILVWCLAPFYWMIVTAFRNVGYTFDPTFFFTHVTLDNFRTVFDTSLGNHFAQNLLNSLIVAGVTTVVALIVGVFAAYALARLNFRFKFAVMGFILGASMFPGVALVTPLFQLFTNIGWMGTYQAMIIPDISFALPLTVYTLTAFFREMPWELEESARIDGCTQGQAFRKVILPLAAPATFTTAILAFISAWNEFLIASQLSSDQTKPVTVAIASFAGSQPHVEPYTAVMAAGTIVTIPLVVLVLVFQRKIVAGLTAGAVK</sequence>
<dbReference type="SUPFAM" id="SSF161098">
    <property type="entry name" value="MetI-like"/>
    <property type="match status" value="1"/>
</dbReference>
<comment type="caution">
    <text evidence="9">The sequence shown here is derived from an EMBL/GenBank/DDBJ whole genome shotgun (WGS) entry which is preliminary data.</text>
</comment>
<dbReference type="PANTHER" id="PTHR32243:SF18">
    <property type="entry name" value="INNER MEMBRANE ABC TRANSPORTER PERMEASE PROTEIN YCJP"/>
    <property type="match status" value="1"/>
</dbReference>
<proteinExistence type="inferred from homology"/>
<organism evidence="9 10">
    <name type="scientific">Sinomonas terrae</name>
    <dbReference type="NCBI Taxonomy" id="2908838"/>
    <lineage>
        <taxon>Bacteria</taxon>
        <taxon>Bacillati</taxon>
        <taxon>Actinomycetota</taxon>
        <taxon>Actinomycetes</taxon>
        <taxon>Micrococcales</taxon>
        <taxon>Micrococcaceae</taxon>
        <taxon>Sinomonas</taxon>
    </lineage>
</organism>
<comment type="subcellular location">
    <subcellularLocation>
        <location evidence="1 7">Cell membrane</location>
        <topology evidence="1 7">Multi-pass membrane protein</topology>
    </subcellularLocation>
</comment>
<evidence type="ECO:0000313" key="10">
    <source>
        <dbReference type="Proteomes" id="UP001202922"/>
    </source>
</evidence>
<keyword evidence="2 7" id="KW-0813">Transport</keyword>
<evidence type="ECO:0000256" key="3">
    <source>
        <dbReference type="ARBA" id="ARBA00022475"/>
    </source>
</evidence>
<gene>
    <name evidence="9" type="ORF">L0M17_19110</name>
</gene>
<dbReference type="PROSITE" id="PS50928">
    <property type="entry name" value="ABC_TM1"/>
    <property type="match status" value="1"/>
</dbReference>
<dbReference type="Proteomes" id="UP001202922">
    <property type="component" value="Unassembled WGS sequence"/>
</dbReference>
<protein>
    <submittedName>
        <fullName evidence="9">Carbohydrate ABC transporter permease</fullName>
    </submittedName>
</protein>
<dbReference type="Pfam" id="PF00528">
    <property type="entry name" value="BPD_transp_1"/>
    <property type="match status" value="1"/>
</dbReference>
<evidence type="ECO:0000259" key="8">
    <source>
        <dbReference type="PROSITE" id="PS50928"/>
    </source>
</evidence>
<evidence type="ECO:0000256" key="6">
    <source>
        <dbReference type="ARBA" id="ARBA00023136"/>
    </source>
</evidence>
<keyword evidence="6 7" id="KW-0472">Membrane</keyword>
<dbReference type="InterPro" id="IPR050901">
    <property type="entry name" value="BP-dep_ABC_trans_perm"/>
</dbReference>
<name>A0ABS9U5U1_9MICC</name>
<dbReference type="RefSeq" id="WP_241055968.1">
    <property type="nucleotide sequence ID" value="NZ_JAKZBV010000001.1"/>
</dbReference>
<dbReference type="InterPro" id="IPR000515">
    <property type="entry name" value="MetI-like"/>
</dbReference>
<dbReference type="CDD" id="cd06261">
    <property type="entry name" value="TM_PBP2"/>
    <property type="match status" value="1"/>
</dbReference>
<dbReference type="PANTHER" id="PTHR32243">
    <property type="entry name" value="MALTOSE TRANSPORT SYSTEM PERMEASE-RELATED"/>
    <property type="match status" value="1"/>
</dbReference>